<protein>
    <recommendedName>
        <fullName evidence="4">Chaplin domain-containing protein</fullName>
    </recommendedName>
</protein>
<keyword evidence="1" id="KW-0732">Signal</keyword>
<gene>
    <name evidence="2" type="ORF">QFZ22_000294</name>
</gene>
<dbReference type="Proteomes" id="UP001234216">
    <property type="component" value="Unassembled WGS sequence"/>
</dbReference>
<name>A0AAW8F2J6_9ACTN</name>
<accession>A0AAW8F2J6</accession>
<evidence type="ECO:0000313" key="2">
    <source>
        <dbReference type="EMBL" id="MDQ0904309.1"/>
    </source>
</evidence>
<dbReference type="EMBL" id="JAUSZV010000001">
    <property type="protein sequence ID" value="MDQ0904309.1"/>
    <property type="molecule type" value="Genomic_DNA"/>
</dbReference>
<proteinExistence type="predicted"/>
<sequence length="105" mass="10544">MYVRAALGAGLIAAAGVMVSAVPSAAAAPTGTGCPPAWTLRSVESLAATGNAPVPGRVDAAGNNDGYVCAHPLPDSTCTSFIVTLDLPACPVETIYLYLDNRLSP</sequence>
<feature type="chain" id="PRO_5044004057" description="Chaplin domain-containing protein" evidence="1">
    <location>
        <begin position="27"/>
        <end position="105"/>
    </location>
</feature>
<dbReference type="AlphaFoldDB" id="A0AAW8F2J6"/>
<organism evidence="2 3">
    <name type="scientific">Streptomyces canus</name>
    <dbReference type="NCBI Taxonomy" id="58343"/>
    <lineage>
        <taxon>Bacteria</taxon>
        <taxon>Bacillati</taxon>
        <taxon>Actinomycetota</taxon>
        <taxon>Actinomycetes</taxon>
        <taxon>Kitasatosporales</taxon>
        <taxon>Streptomycetaceae</taxon>
        <taxon>Streptomyces</taxon>
        <taxon>Streptomyces aurantiacus group</taxon>
    </lineage>
</organism>
<reference evidence="2" key="1">
    <citation type="submission" date="2023-07" db="EMBL/GenBank/DDBJ databases">
        <title>Comparative genomics of wheat-associated soil bacteria to identify genetic determinants of phenazine resistance.</title>
        <authorList>
            <person name="Mouncey N."/>
        </authorList>
    </citation>
    <scope>NUCLEOTIDE SEQUENCE</scope>
    <source>
        <strain evidence="2">V4I22</strain>
    </source>
</reference>
<feature type="signal peptide" evidence="1">
    <location>
        <begin position="1"/>
        <end position="26"/>
    </location>
</feature>
<evidence type="ECO:0008006" key="4">
    <source>
        <dbReference type="Google" id="ProtNLM"/>
    </source>
</evidence>
<evidence type="ECO:0000256" key="1">
    <source>
        <dbReference type="SAM" id="SignalP"/>
    </source>
</evidence>
<dbReference type="PROSITE" id="PS51257">
    <property type="entry name" value="PROKAR_LIPOPROTEIN"/>
    <property type="match status" value="1"/>
</dbReference>
<comment type="caution">
    <text evidence="2">The sequence shown here is derived from an EMBL/GenBank/DDBJ whole genome shotgun (WGS) entry which is preliminary data.</text>
</comment>
<evidence type="ECO:0000313" key="3">
    <source>
        <dbReference type="Proteomes" id="UP001234216"/>
    </source>
</evidence>